<protein>
    <submittedName>
        <fullName evidence="2">Uncharacterized protein</fullName>
    </submittedName>
</protein>
<evidence type="ECO:0000313" key="4">
    <source>
        <dbReference type="Proteomes" id="UP000663860"/>
    </source>
</evidence>
<dbReference type="EMBL" id="CAJOBB010001275">
    <property type="protein sequence ID" value="CAF3834457.1"/>
    <property type="molecule type" value="Genomic_DNA"/>
</dbReference>
<proteinExistence type="predicted"/>
<feature type="signal peptide" evidence="1">
    <location>
        <begin position="1"/>
        <end position="18"/>
    </location>
</feature>
<evidence type="ECO:0000313" key="3">
    <source>
        <dbReference type="EMBL" id="CAF3834457.1"/>
    </source>
</evidence>
<reference evidence="2" key="1">
    <citation type="submission" date="2021-02" db="EMBL/GenBank/DDBJ databases">
        <authorList>
            <person name="Nowell W R."/>
        </authorList>
    </citation>
    <scope>NUCLEOTIDE SEQUENCE</scope>
</reference>
<keyword evidence="1" id="KW-0732">Signal</keyword>
<dbReference type="AlphaFoldDB" id="A0A813N762"/>
<dbReference type="Proteomes" id="UP000663868">
    <property type="component" value="Unassembled WGS sequence"/>
</dbReference>
<organism evidence="2 4">
    <name type="scientific">Adineta steineri</name>
    <dbReference type="NCBI Taxonomy" id="433720"/>
    <lineage>
        <taxon>Eukaryota</taxon>
        <taxon>Metazoa</taxon>
        <taxon>Spiralia</taxon>
        <taxon>Gnathifera</taxon>
        <taxon>Rotifera</taxon>
        <taxon>Eurotatoria</taxon>
        <taxon>Bdelloidea</taxon>
        <taxon>Adinetida</taxon>
        <taxon>Adinetidae</taxon>
        <taxon>Adineta</taxon>
    </lineage>
</organism>
<evidence type="ECO:0000313" key="2">
    <source>
        <dbReference type="EMBL" id="CAF0730517.1"/>
    </source>
</evidence>
<dbReference type="Proteomes" id="UP000663860">
    <property type="component" value="Unassembled WGS sequence"/>
</dbReference>
<sequence length="274" mass="30989">MCEIIFISSFLLIIYVRSISTIQCPSCDDIVFDTTNIPLSVNQSYCEQVVESASLCRSELIVDLIDSYPAVIKYITAPLNALITNNGDSELITNINLPLDSGYPYGTVTYSCYDKSLCNNNSILQSQYKHLSELNYIEVETKLSELLYNNQSILQEDRIECYNRNNKVEKCCINWHCQATLIIERGRSDLLTTTCIPDRRPGSRTGLTIQSKSIGNDYKKTSISYTCNKNKCNNPTIVHQVRQILVEINLVDSKANNLKFVSIILLIICIIINI</sequence>
<accession>A0A813N762</accession>
<name>A0A813N762_9BILA</name>
<feature type="chain" id="PRO_5036222420" evidence="1">
    <location>
        <begin position="19"/>
        <end position="274"/>
    </location>
</feature>
<comment type="caution">
    <text evidence="2">The sequence shown here is derived from an EMBL/GenBank/DDBJ whole genome shotgun (WGS) entry which is preliminary data.</text>
</comment>
<gene>
    <name evidence="2" type="ORF">IZO911_LOCUS2816</name>
    <name evidence="3" type="ORF">KXQ929_LOCUS19069</name>
</gene>
<evidence type="ECO:0000256" key="1">
    <source>
        <dbReference type="SAM" id="SignalP"/>
    </source>
</evidence>
<dbReference type="EMBL" id="CAJNOE010000014">
    <property type="protein sequence ID" value="CAF0730517.1"/>
    <property type="molecule type" value="Genomic_DNA"/>
</dbReference>